<dbReference type="STRING" id="324602.Caur_3285"/>
<dbReference type="Pfam" id="PF07879">
    <property type="entry name" value="PHB_acc_N"/>
    <property type="match status" value="1"/>
</dbReference>
<keyword evidence="3" id="KW-1185">Reference proteome</keyword>
<protein>
    <submittedName>
        <fullName evidence="2">PHA accumulation regulator DNA-binding protein</fullName>
    </submittedName>
</protein>
<evidence type="ECO:0000259" key="1">
    <source>
        <dbReference type="Pfam" id="PF07879"/>
    </source>
</evidence>
<dbReference type="InParanoid" id="A9WJ14"/>
<dbReference type="HOGENOM" id="CLU_089210_2_0_0"/>
<proteinExistence type="predicted"/>
<evidence type="ECO:0000313" key="2">
    <source>
        <dbReference type="EMBL" id="ABY36473.1"/>
    </source>
</evidence>
<dbReference type="eggNOG" id="COG5394">
    <property type="taxonomic scope" value="Bacteria"/>
</dbReference>
<dbReference type="GO" id="GO:0003677">
    <property type="term" value="F:DNA binding"/>
    <property type="evidence" value="ECO:0007669"/>
    <property type="project" value="UniProtKB-KW"/>
</dbReference>
<evidence type="ECO:0000313" key="3">
    <source>
        <dbReference type="Proteomes" id="UP000002008"/>
    </source>
</evidence>
<feature type="domain" description="PHA accumulation regulator DNA-binding N-terminal" evidence="1">
    <location>
        <begin position="25"/>
        <end position="82"/>
    </location>
</feature>
<dbReference type="PATRIC" id="fig|324602.8.peg.3705"/>
<dbReference type="EMBL" id="CP000909">
    <property type="protein sequence ID" value="ABY36473.1"/>
    <property type="molecule type" value="Genomic_DNA"/>
</dbReference>
<dbReference type="Proteomes" id="UP000002008">
    <property type="component" value="Chromosome"/>
</dbReference>
<dbReference type="EnsemblBacteria" id="ABY36473">
    <property type="protein sequence ID" value="ABY36473"/>
    <property type="gene ID" value="Caur_3285"/>
</dbReference>
<dbReference type="InterPro" id="IPR012909">
    <property type="entry name" value="PHA_DNA-bd_N"/>
</dbReference>
<keyword evidence="2" id="KW-0238">DNA-binding</keyword>
<dbReference type="AlphaFoldDB" id="A9WJ14"/>
<accession>A9WJ14</accession>
<reference evidence="3" key="1">
    <citation type="journal article" date="2011" name="BMC Genomics">
        <title>Complete genome sequence of the filamentous anoxygenic phototrophic bacterium Chloroflexus aurantiacus.</title>
        <authorList>
            <person name="Tang K.H."/>
            <person name="Barry K."/>
            <person name="Chertkov O."/>
            <person name="Dalin E."/>
            <person name="Han C.S."/>
            <person name="Hauser L.J."/>
            <person name="Honchak B.M."/>
            <person name="Karbach L.E."/>
            <person name="Land M.L."/>
            <person name="Lapidus A."/>
            <person name="Larimer F.W."/>
            <person name="Mikhailova N."/>
            <person name="Pitluck S."/>
            <person name="Pierson B.K."/>
            <person name="Blankenship R.E."/>
        </authorList>
    </citation>
    <scope>NUCLEOTIDE SEQUENCE [LARGE SCALE GENOMIC DNA]</scope>
    <source>
        <strain evidence="3">ATCC 29366 / DSM 635 / J-10-fl</strain>
    </source>
</reference>
<dbReference type="KEGG" id="cau:Caur_3285"/>
<organism evidence="2 3">
    <name type="scientific">Chloroflexus aurantiacus (strain ATCC 29366 / DSM 635 / J-10-fl)</name>
    <dbReference type="NCBI Taxonomy" id="324602"/>
    <lineage>
        <taxon>Bacteria</taxon>
        <taxon>Bacillati</taxon>
        <taxon>Chloroflexota</taxon>
        <taxon>Chloroflexia</taxon>
        <taxon>Chloroflexales</taxon>
        <taxon>Chloroflexineae</taxon>
        <taxon>Chloroflexaceae</taxon>
        <taxon>Chloroflexus</taxon>
    </lineage>
</organism>
<gene>
    <name evidence="2" type="ordered locus">Caur_3285</name>
</gene>
<name>A9WJ14_CHLAA</name>
<sequence>MDSVAGTLSVSHQQRLAQGGNSMHLIKKYANRKLYHTNQKRYITLDGIARLVQEGETVQVLDNETGDDITANILAQVVLHARGRQSPLPTNLLTDLIQVGGDTIANLRRALFSSLGGDDLIEAEIGRRIDVLVDEGELSPEEADRWRKLLLRQEFAHDARNRLADRIADVPTRNDVERLHAQIDALASTVEQLLRRR</sequence>